<dbReference type="AlphaFoldDB" id="A0A318TY96"/>
<gene>
    <name evidence="3" type="ORF">C8J30_10919</name>
</gene>
<proteinExistence type="predicted"/>
<comment type="caution">
    <text evidence="3">The sequence shown here is derived from an EMBL/GenBank/DDBJ whole genome shotgun (WGS) entry which is preliminary data.</text>
</comment>
<protein>
    <submittedName>
        <fullName evidence="3">Uncharacterized protein DUF3108</fullName>
    </submittedName>
</protein>
<organism evidence="3 4">
    <name type="scientific">Rhodobacter viridis</name>
    <dbReference type="NCBI Taxonomy" id="1054202"/>
    <lineage>
        <taxon>Bacteria</taxon>
        <taxon>Pseudomonadati</taxon>
        <taxon>Pseudomonadota</taxon>
        <taxon>Alphaproteobacteria</taxon>
        <taxon>Rhodobacterales</taxon>
        <taxon>Rhodobacter group</taxon>
        <taxon>Rhodobacter</taxon>
    </lineage>
</organism>
<evidence type="ECO:0000313" key="4">
    <source>
        <dbReference type="Proteomes" id="UP000247727"/>
    </source>
</evidence>
<dbReference type="OrthoDB" id="7844015at2"/>
<reference evidence="3 4" key="1">
    <citation type="submission" date="2018-06" db="EMBL/GenBank/DDBJ databases">
        <title>Genomic Encyclopedia of Type Strains, Phase III (KMG-III): the genomes of soil and plant-associated and newly described type strains.</title>
        <authorList>
            <person name="Whitman W."/>
        </authorList>
    </citation>
    <scope>NUCLEOTIDE SEQUENCE [LARGE SCALE GENOMIC DNA]</scope>
    <source>
        <strain evidence="3 4">JA737</strain>
    </source>
</reference>
<sequence length="245" mass="26061">MTAVPTRTLSAFATGLALLAAQPALADQSDRIVFDVVLKGIKAGELAIDGKIAGGSYAANGVVKTTGLAGMIKKIRYDAIASGSFAKGRFTPRAVEVASQRGDDSSKNTMIYKNGTPASVSHEPPRAPRATDVDPAKQGGTIDPLTALYAVLRDVDRDEACTLKVTMFDGVRRSQVALSAPQPTEKGVTCTGEYRRIAGFKEKEMAEKTRFPFTLTYAPTGDGTRLRVVDITTDTIIGQGHLIRQ</sequence>
<evidence type="ECO:0000256" key="1">
    <source>
        <dbReference type="SAM" id="MobiDB-lite"/>
    </source>
</evidence>
<feature type="compositionally biased region" description="Polar residues" evidence="1">
    <location>
        <begin position="107"/>
        <end position="119"/>
    </location>
</feature>
<name>A0A318TY96_9RHOB</name>
<dbReference type="InterPro" id="IPR021457">
    <property type="entry name" value="DUF3108"/>
</dbReference>
<accession>A0A318TY96</accession>
<keyword evidence="4" id="KW-1185">Reference proteome</keyword>
<feature type="region of interest" description="Disordered" evidence="1">
    <location>
        <begin position="97"/>
        <end position="138"/>
    </location>
</feature>
<keyword evidence="2" id="KW-0732">Signal</keyword>
<dbReference type="EMBL" id="QJTK01000009">
    <property type="protein sequence ID" value="PYF09273.1"/>
    <property type="molecule type" value="Genomic_DNA"/>
</dbReference>
<dbReference type="Proteomes" id="UP000247727">
    <property type="component" value="Unassembled WGS sequence"/>
</dbReference>
<feature type="signal peptide" evidence="2">
    <location>
        <begin position="1"/>
        <end position="26"/>
    </location>
</feature>
<dbReference type="RefSeq" id="WP_110806081.1">
    <property type="nucleotide sequence ID" value="NZ_QJTK01000009.1"/>
</dbReference>
<feature type="compositionally biased region" description="Basic and acidic residues" evidence="1">
    <location>
        <begin position="123"/>
        <end position="135"/>
    </location>
</feature>
<evidence type="ECO:0000256" key="2">
    <source>
        <dbReference type="SAM" id="SignalP"/>
    </source>
</evidence>
<dbReference type="Pfam" id="PF11306">
    <property type="entry name" value="DUF3108"/>
    <property type="match status" value="1"/>
</dbReference>
<evidence type="ECO:0000313" key="3">
    <source>
        <dbReference type="EMBL" id="PYF09273.1"/>
    </source>
</evidence>
<feature type="chain" id="PRO_5016453782" evidence="2">
    <location>
        <begin position="27"/>
        <end position="245"/>
    </location>
</feature>